<evidence type="ECO:0000256" key="3">
    <source>
        <dbReference type="ARBA" id="ARBA00023274"/>
    </source>
</evidence>
<sequence>MLLSSFSVLKSVSQYGARVLSNGATLQQQTRLICGMAATVGSSSLLVPRVPLIDQQRHAARKGTRERKTKKKVKNEIVKKEVFVPYKIKLAKLHKPDGPRRVIEIGLPEAIDDVFHMRHFMTRPLLFADAIQFQRESNHPTVYNCPDALITAQIELDMRLEKKNRYLDSFSRLLLMPHQFDYEPPRKILAFCKTSETQEEAIKGGADAAGGPELIKRIQSGEVAVADYDYFVAHTNMMTEVTILRGLLRKKLPNVKSGSLGVDLAKMIERLSKGIEFTATRDAYELDFGLAQMPIGRINMPTEELEANFDSVLKDLESCRGRPVGAFITRCFIVSPPSPERLVVNLEPFLGKQEDSSSSSSDDEDSDDDEADQEGDDRVVTKAASSQG</sequence>
<proteinExistence type="inferred from homology"/>
<evidence type="ECO:0000256" key="2">
    <source>
        <dbReference type="ARBA" id="ARBA00022980"/>
    </source>
</evidence>
<feature type="region of interest" description="Disordered" evidence="4">
    <location>
        <begin position="346"/>
        <end position="388"/>
    </location>
</feature>
<evidence type="ECO:0000256" key="4">
    <source>
        <dbReference type="SAM" id="MobiDB-lite"/>
    </source>
</evidence>
<dbReference type="InterPro" id="IPR016095">
    <property type="entry name" value="Ribosomal_uL1_3-a/b-sand"/>
</dbReference>
<evidence type="ECO:0000313" key="5">
    <source>
        <dbReference type="EMBL" id="CAG4634870.1"/>
    </source>
</evidence>
<dbReference type="Pfam" id="PF00687">
    <property type="entry name" value="Ribosomal_L1"/>
    <property type="match status" value="1"/>
</dbReference>
<dbReference type="InterPro" id="IPR023674">
    <property type="entry name" value="Ribosomal_uL1-like"/>
</dbReference>
<evidence type="ECO:0000256" key="1">
    <source>
        <dbReference type="ARBA" id="ARBA00010531"/>
    </source>
</evidence>
<dbReference type="PANTHER" id="PTHR36427:SF3">
    <property type="entry name" value="LARGE RIBOSOMAL SUBUNIT PROTEIN UL1M"/>
    <property type="match status" value="1"/>
</dbReference>
<protein>
    <submittedName>
        <fullName evidence="5">EOG090X089S</fullName>
    </submittedName>
</protein>
<dbReference type="SUPFAM" id="SSF56808">
    <property type="entry name" value="Ribosomal protein L1"/>
    <property type="match status" value="1"/>
</dbReference>
<keyword evidence="2" id="KW-0689">Ribosomal protein</keyword>
<accession>A0A9N6ZDL6</accession>
<dbReference type="AlphaFoldDB" id="A0A9N6ZDL6"/>
<gene>
    <name evidence="5" type="primary">EOG090X089S</name>
</gene>
<dbReference type="EMBL" id="OC978215">
    <property type="protein sequence ID" value="CAG4634870.1"/>
    <property type="molecule type" value="Genomic_DNA"/>
</dbReference>
<organism evidence="5">
    <name type="scientific">Alona affinis</name>
    <dbReference type="NCBI Taxonomy" id="381656"/>
    <lineage>
        <taxon>Eukaryota</taxon>
        <taxon>Metazoa</taxon>
        <taxon>Ecdysozoa</taxon>
        <taxon>Arthropoda</taxon>
        <taxon>Crustacea</taxon>
        <taxon>Branchiopoda</taxon>
        <taxon>Diplostraca</taxon>
        <taxon>Cladocera</taxon>
        <taxon>Anomopoda</taxon>
        <taxon>Chydoridae</taxon>
        <taxon>Alona</taxon>
    </lineage>
</organism>
<dbReference type="Gene3D" id="3.30.190.20">
    <property type="match status" value="1"/>
</dbReference>
<dbReference type="InterPro" id="IPR028364">
    <property type="entry name" value="Ribosomal_uL1/biogenesis"/>
</dbReference>
<comment type="similarity">
    <text evidence="1">Belongs to the universal ribosomal protein uL1 family.</text>
</comment>
<dbReference type="GO" id="GO:0005840">
    <property type="term" value="C:ribosome"/>
    <property type="evidence" value="ECO:0007669"/>
    <property type="project" value="UniProtKB-KW"/>
</dbReference>
<dbReference type="Gene3D" id="3.40.50.790">
    <property type="match status" value="1"/>
</dbReference>
<dbReference type="PANTHER" id="PTHR36427">
    <property type="entry name" value="54S RIBOSOMAL PROTEIN L1, MITOCHONDRIAL"/>
    <property type="match status" value="1"/>
</dbReference>
<feature type="compositionally biased region" description="Acidic residues" evidence="4">
    <location>
        <begin position="361"/>
        <end position="375"/>
    </location>
</feature>
<keyword evidence="3" id="KW-0687">Ribonucleoprotein</keyword>
<dbReference type="GO" id="GO:1990904">
    <property type="term" value="C:ribonucleoprotein complex"/>
    <property type="evidence" value="ECO:0007669"/>
    <property type="project" value="UniProtKB-KW"/>
</dbReference>
<name>A0A9N6ZDL6_9CRUS</name>
<reference evidence="5" key="1">
    <citation type="submission" date="2021-04" db="EMBL/GenBank/DDBJ databases">
        <authorList>
            <person name="Cornetti L."/>
        </authorList>
    </citation>
    <scope>NUCLEOTIDE SEQUENCE</scope>
</reference>